<dbReference type="InterPro" id="IPR004815">
    <property type="entry name" value="Lon_bac/euk-typ"/>
</dbReference>
<name>A0A9D9N2S2_9SPIR</name>
<reference evidence="18" key="1">
    <citation type="submission" date="2020-10" db="EMBL/GenBank/DDBJ databases">
        <authorList>
            <person name="Gilroy R."/>
        </authorList>
    </citation>
    <scope>NUCLEOTIDE SEQUENCE</scope>
    <source>
        <strain evidence="18">10532</strain>
    </source>
</reference>
<dbReference type="InterPro" id="IPR020568">
    <property type="entry name" value="Ribosomal_Su5_D2-typ_SF"/>
</dbReference>
<comment type="induction">
    <text evidence="10">By heat shock.</text>
</comment>
<keyword evidence="8 10" id="KW-0346">Stress response</keyword>
<accession>A0A9D9N2S2</accession>
<evidence type="ECO:0000256" key="3">
    <source>
        <dbReference type="ARBA" id="ARBA00022670"/>
    </source>
</evidence>
<evidence type="ECO:0000256" key="10">
    <source>
        <dbReference type="HAMAP-Rule" id="MF_01973"/>
    </source>
</evidence>
<dbReference type="GO" id="GO:0016887">
    <property type="term" value="F:ATP hydrolysis activity"/>
    <property type="evidence" value="ECO:0007669"/>
    <property type="project" value="UniProtKB-UniRule"/>
</dbReference>
<evidence type="ECO:0000256" key="14">
    <source>
        <dbReference type="PROSITE-ProRule" id="PRU01122"/>
    </source>
</evidence>
<comment type="caution">
    <text evidence="18">The sequence shown here is derived from an EMBL/GenBank/DDBJ whole genome shotgun (WGS) entry which is preliminary data.</text>
</comment>
<dbReference type="InterPro" id="IPR015947">
    <property type="entry name" value="PUA-like_sf"/>
</dbReference>
<evidence type="ECO:0000256" key="11">
    <source>
        <dbReference type="PIRNR" id="PIRNR001174"/>
    </source>
</evidence>
<dbReference type="PROSITE" id="PS51786">
    <property type="entry name" value="LON_PROTEOLYTIC"/>
    <property type="match status" value="1"/>
</dbReference>
<evidence type="ECO:0000256" key="13">
    <source>
        <dbReference type="PIRSR" id="PIRSR001174-2"/>
    </source>
</evidence>
<dbReference type="CDD" id="cd19500">
    <property type="entry name" value="RecA-like_Lon"/>
    <property type="match status" value="1"/>
</dbReference>
<dbReference type="Gene3D" id="2.30.130.40">
    <property type="entry name" value="LON domain-like"/>
    <property type="match status" value="1"/>
</dbReference>
<comment type="subcellular location">
    <subcellularLocation>
        <location evidence="1 10 11">Cytoplasm</location>
    </subcellularLocation>
</comment>
<dbReference type="SMART" id="SM00464">
    <property type="entry name" value="LON"/>
    <property type="match status" value="1"/>
</dbReference>
<evidence type="ECO:0000259" key="17">
    <source>
        <dbReference type="PROSITE" id="PS51787"/>
    </source>
</evidence>
<keyword evidence="5 10" id="KW-0378">Hydrolase</keyword>
<dbReference type="PIRSF" id="PIRSF001174">
    <property type="entry name" value="Lon_proteas"/>
    <property type="match status" value="1"/>
</dbReference>
<evidence type="ECO:0000256" key="15">
    <source>
        <dbReference type="RuleBase" id="RU000591"/>
    </source>
</evidence>
<evidence type="ECO:0000313" key="19">
    <source>
        <dbReference type="Proteomes" id="UP000823638"/>
    </source>
</evidence>
<evidence type="ECO:0000256" key="12">
    <source>
        <dbReference type="PIRSR" id="PIRSR001174-1"/>
    </source>
</evidence>
<dbReference type="HAMAP" id="MF_01973">
    <property type="entry name" value="lon_bact"/>
    <property type="match status" value="1"/>
</dbReference>
<evidence type="ECO:0000313" key="18">
    <source>
        <dbReference type="EMBL" id="MBO8458254.1"/>
    </source>
</evidence>
<dbReference type="InterPro" id="IPR046336">
    <property type="entry name" value="Lon_prtase_N_sf"/>
</dbReference>
<keyword evidence="3 10" id="KW-0645">Protease</keyword>
<feature type="binding site" evidence="10 13">
    <location>
        <begin position="363"/>
        <end position="370"/>
    </location>
    <ligand>
        <name>ATP</name>
        <dbReference type="ChEBI" id="CHEBI:30616"/>
    </ligand>
</feature>
<dbReference type="Proteomes" id="UP000823638">
    <property type="component" value="Unassembled WGS sequence"/>
</dbReference>
<dbReference type="InterPro" id="IPR027065">
    <property type="entry name" value="Lon_Prtase"/>
</dbReference>
<dbReference type="Pfam" id="PF05362">
    <property type="entry name" value="Lon_C"/>
    <property type="match status" value="1"/>
</dbReference>
<dbReference type="InterPro" id="IPR054594">
    <property type="entry name" value="Lon_lid"/>
</dbReference>
<dbReference type="GO" id="GO:0043565">
    <property type="term" value="F:sequence-specific DNA binding"/>
    <property type="evidence" value="ECO:0007669"/>
    <property type="project" value="UniProtKB-UniRule"/>
</dbReference>
<dbReference type="SUPFAM" id="SSF52540">
    <property type="entry name" value="P-loop containing nucleoside triphosphate hydrolases"/>
    <property type="match status" value="1"/>
</dbReference>
<dbReference type="Pfam" id="PF00004">
    <property type="entry name" value="AAA"/>
    <property type="match status" value="1"/>
</dbReference>
<feature type="active site" evidence="10 12">
    <location>
        <position position="733"/>
    </location>
</feature>
<comment type="similarity">
    <text evidence="10 11 14 15">Belongs to the peptidase S16 family.</text>
</comment>
<dbReference type="GO" id="GO:0034605">
    <property type="term" value="P:cellular response to heat"/>
    <property type="evidence" value="ECO:0007669"/>
    <property type="project" value="UniProtKB-UniRule"/>
</dbReference>
<sequence length="788" mass="87623">MSEKTIAPASQVLPNKLHLISLTGHPIFPGIFTPVMINSPEDISVIEEVSSGDSLIGMCLLKSDAKGHSAEEMHQVGTVARIVKKIKLPDGGVNIFVSTIKRFRVKKILNSENPAVVSVEYLEDEESDPSEIKALARALLTEMRRLADGNPLLSEEAKINIVNMDQSGKIADFIASILDILPEEQQQILETVNVRRRMEKVLVFIKKEQELLSIQKKIQREINDKIDKNQREFFLREELKLIKEELGISGDSKAQGYQKFKSIIEGFNFQGEIKEVVDSELEKFSIMEPNSSEYMVTRNYLEIICSLPWADKNEFQDIDVASAKVLLDKEHYGMEDVKKRVIEYISVRQLKRSTDGSILILVGPPGVGKTSIGKSIAGVLNKKFFRFSVGGMRDEAEIKGHRRTYIGALPGKIIQGLKITGSKSPVFMIDEVDKIGNDYRGDPASALLEVLDPEQNSAFRDHYLDLPFDLSKIMFILTANSLDSIPAPLLDRAEVIRLSGYIDSEKAEIAKRYLVPKSLAENGLKKNQVVFNRKMLLSVANGYAREAGVRGLEKNIDKISRKIAAEIVSGEKKPEEKTLITPELLVKYLGKPVFPEDETKKAEIPGTSIGLAWTSMGGDTLMIEAVNTDGKGVLELTGQMGDVMKESASIAFTWAKKYVCEKKGFDSSWFEKHDIHLHIPEGATPKDGPSAGITMATALTSLLTGKSIKPGLAMTGELSLTGQVMAIGGLKEKTIAAHRSRIKEIIIPKDNIRDLDEIPDYVKKDIKFIPLSRMEDVADYVFDYKSRN</sequence>
<dbReference type="Pfam" id="PF02190">
    <property type="entry name" value="LON_substr_bdg"/>
    <property type="match status" value="1"/>
</dbReference>
<dbReference type="SUPFAM" id="SSF54211">
    <property type="entry name" value="Ribosomal protein S5 domain 2-like"/>
    <property type="match status" value="1"/>
</dbReference>
<evidence type="ECO:0000256" key="8">
    <source>
        <dbReference type="ARBA" id="ARBA00023016"/>
    </source>
</evidence>
<protein>
    <recommendedName>
        <fullName evidence="10 11">Lon protease</fullName>
        <ecNumber evidence="10 11">3.4.21.53</ecNumber>
    </recommendedName>
    <alternativeName>
        <fullName evidence="10">ATP-dependent protease La</fullName>
    </alternativeName>
</protein>
<dbReference type="AlphaFoldDB" id="A0A9D9N2S2"/>
<dbReference type="InterPro" id="IPR003959">
    <property type="entry name" value="ATPase_AAA_core"/>
</dbReference>
<dbReference type="GO" id="GO:0006515">
    <property type="term" value="P:protein quality control for misfolded or incompletely synthesized proteins"/>
    <property type="evidence" value="ECO:0007669"/>
    <property type="project" value="UniProtKB-UniRule"/>
</dbReference>
<dbReference type="NCBIfam" id="TIGR00763">
    <property type="entry name" value="lon"/>
    <property type="match status" value="1"/>
</dbReference>
<dbReference type="EMBL" id="JADIMM010000099">
    <property type="protein sequence ID" value="MBO8458254.1"/>
    <property type="molecule type" value="Genomic_DNA"/>
</dbReference>
<comment type="function">
    <text evidence="10">ATP-dependent serine protease that mediates the selective degradation of mutant and abnormal proteins as well as certain short-lived regulatory proteins. Required for cellular homeostasis and for survival from DNA damage and developmental changes induced by stress. Degrades polypeptides processively to yield small peptide fragments that are 5 to 10 amino acids long. Binds to DNA in a double-stranded, site-specific manner.</text>
</comment>
<evidence type="ECO:0000259" key="16">
    <source>
        <dbReference type="PROSITE" id="PS51786"/>
    </source>
</evidence>
<dbReference type="InterPro" id="IPR014721">
    <property type="entry name" value="Ribsml_uS5_D2-typ_fold_subgr"/>
</dbReference>
<dbReference type="PRINTS" id="PR00830">
    <property type="entry name" value="ENDOLAPTASE"/>
</dbReference>
<dbReference type="EC" id="3.4.21.53" evidence="10 11"/>
<dbReference type="InterPro" id="IPR003593">
    <property type="entry name" value="AAA+_ATPase"/>
</dbReference>
<keyword evidence="6 10" id="KW-0720">Serine protease</keyword>
<dbReference type="PANTHER" id="PTHR43718">
    <property type="entry name" value="LON PROTEASE"/>
    <property type="match status" value="1"/>
</dbReference>
<dbReference type="Gene3D" id="1.20.5.5270">
    <property type="match status" value="1"/>
</dbReference>
<evidence type="ECO:0000256" key="6">
    <source>
        <dbReference type="ARBA" id="ARBA00022825"/>
    </source>
</evidence>
<dbReference type="PROSITE" id="PS01046">
    <property type="entry name" value="LON_SER"/>
    <property type="match status" value="1"/>
</dbReference>
<proteinExistence type="evidence at transcript level"/>
<dbReference type="FunFam" id="3.40.50.300:FF:000021">
    <property type="entry name" value="Lon protease homolog"/>
    <property type="match status" value="1"/>
</dbReference>
<dbReference type="InterPro" id="IPR003111">
    <property type="entry name" value="Lon_prtase_N"/>
</dbReference>
<dbReference type="GO" id="GO:0004176">
    <property type="term" value="F:ATP-dependent peptidase activity"/>
    <property type="evidence" value="ECO:0007669"/>
    <property type="project" value="UniProtKB-UniRule"/>
</dbReference>
<evidence type="ECO:0000256" key="4">
    <source>
        <dbReference type="ARBA" id="ARBA00022741"/>
    </source>
</evidence>
<evidence type="ECO:0000256" key="7">
    <source>
        <dbReference type="ARBA" id="ARBA00022840"/>
    </source>
</evidence>
<comment type="catalytic activity">
    <reaction evidence="9 10 11 14">
        <text>Hydrolysis of proteins in presence of ATP.</text>
        <dbReference type="EC" id="3.4.21.53"/>
    </reaction>
</comment>
<organism evidence="18 19">
    <name type="scientific">Candidatus Gallitreponema excrementavium</name>
    <dbReference type="NCBI Taxonomy" id="2840840"/>
    <lineage>
        <taxon>Bacteria</taxon>
        <taxon>Pseudomonadati</taxon>
        <taxon>Spirochaetota</taxon>
        <taxon>Spirochaetia</taxon>
        <taxon>Spirochaetales</taxon>
        <taxon>Candidatus Gallitreponema</taxon>
    </lineage>
</organism>
<gene>
    <name evidence="10 18" type="primary">lon</name>
    <name evidence="18" type="ORF">IAA81_08545</name>
</gene>
<dbReference type="SUPFAM" id="SSF88697">
    <property type="entry name" value="PUA domain-like"/>
    <property type="match status" value="1"/>
</dbReference>
<dbReference type="Gene3D" id="3.40.50.300">
    <property type="entry name" value="P-loop containing nucleotide triphosphate hydrolases"/>
    <property type="match status" value="1"/>
</dbReference>
<reference evidence="18" key="2">
    <citation type="journal article" date="2021" name="PeerJ">
        <title>Extensive microbial diversity within the chicken gut microbiome revealed by metagenomics and culture.</title>
        <authorList>
            <person name="Gilroy R."/>
            <person name="Ravi A."/>
            <person name="Getino M."/>
            <person name="Pursley I."/>
            <person name="Horton D.L."/>
            <person name="Alikhan N.F."/>
            <person name="Baker D."/>
            <person name="Gharbi K."/>
            <person name="Hall N."/>
            <person name="Watson M."/>
            <person name="Adriaenssens E.M."/>
            <person name="Foster-Nyarko E."/>
            <person name="Jarju S."/>
            <person name="Secka A."/>
            <person name="Antonio M."/>
            <person name="Oren A."/>
            <person name="Chaudhuri R.R."/>
            <person name="La Ragione R."/>
            <person name="Hildebrand F."/>
            <person name="Pallen M.J."/>
        </authorList>
    </citation>
    <scope>NUCLEOTIDE SEQUENCE</scope>
    <source>
        <strain evidence="18">10532</strain>
    </source>
</reference>
<comment type="subunit">
    <text evidence="10 11">Homohexamer. Organized in a ring with a central cavity.</text>
</comment>
<keyword evidence="7 10" id="KW-0067">ATP-binding</keyword>
<dbReference type="InterPro" id="IPR008268">
    <property type="entry name" value="Peptidase_S16_AS"/>
</dbReference>
<feature type="domain" description="Lon N-terminal" evidence="17">
    <location>
        <begin position="17"/>
        <end position="209"/>
    </location>
</feature>
<dbReference type="InterPro" id="IPR008269">
    <property type="entry name" value="Lon_proteolytic"/>
</dbReference>
<feature type="active site" evidence="10 12">
    <location>
        <position position="690"/>
    </location>
</feature>
<dbReference type="Gene3D" id="1.20.58.1480">
    <property type="match status" value="1"/>
</dbReference>
<dbReference type="GO" id="GO:0005524">
    <property type="term" value="F:ATP binding"/>
    <property type="evidence" value="ECO:0007669"/>
    <property type="project" value="UniProtKB-UniRule"/>
</dbReference>
<evidence type="ECO:0000256" key="2">
    <source>
        <dbReference type="ARBA" id="ARBA00022490"/>
    </source>
</evidence>
<feature type="domain" description="Lon proteolytic" evidence="16">
    <location>
        <begin position="602"/>
        <end position="784"/>
    </location>
</feature>
<keyword evidence="4 10" id="KW-0547">Nucleotide-binding</keyword>
<dbReference type="PROSITE" id="PS51787">
    <property type="entry name" value="LON_N"/>
    <property type="match status" value="1"/>
</dbReference>
<evidence type="ECO:0000256" key="5">
    <source>
        <dbReference type="ARBA" id="ARBA00022801"/>
    </source>
</evidence>
<dbReference type="Gene3D" id="1.10.8.60">
    <property type="match status" value="1"/>
</dbReference>
<dbReference type="Pfam" id="PF22667">
    <property type="entry name" value="Lon_lid"/>
    <property type="match status" value="1"/>
</dbReference>
<dbReference type="InterPro" id="IPR027417">
    <property type="entry name" value="P-loop_NTPase"/>
</dbReference>
<evidence type="ECO:0000256" key="1">
    <source>
        <dbReference type="ARBA" id="ARBA00004496"/>
    </source>
</evidence>
<dbReference type="SMART" id="SM00382">
    <property type="entry name" value="AAA"/>
    <property type="match status" value="1"/>
</dbReference>
<keyword evidence="2 10" id="KW-0963">Cytoplasm</keyword>
<evidence type="ECO:0000256" key="9">
    <source>
        <dbReference type="ARBA" id="ARBA00050665"/>
    </source>
</evidence>
<dbReference type="InterPro" id="IPR027543">
    <property type="entry name" value="Lon_bac"/>
</dbReference>
<dbReference type="GO" id="GO:0005737">
    <property type="term" value="C:cytoplasm"/>
    <property type="evidence" value="ECO:0007669"/>
    <property type="project" value="UniProtKB-SubCell"/>
</dbReference>
<dbReference type="PANTHER" id="PTHR43718:SF2">
    <property type="entry name" value="LON PROTEASE HOMOLOG, MITOCHONDRIAL"/>
    <property type="match status" value="1"/>
</dbReference>
<dbReference type="Gene3D" id="3.30.230.10">
    <property type="match status" value="1"/>
</dbReference>
<dbReference type="GO" id="GO:0004252">
    <property type="term" value="F:serine-type endopeptidase activity"/>
    <property type="evidence" value="ECO:0007669"/>
    <property type="project" value="UniProtKB-UniRule"/>
</dbReference>